<dbReference type="InterPro" id="IPR009061">
    <property type="entry name" value="DNA-bd_dom_put_sf"/>
</dbReference>
<keyword evidence="2 5" id="KW-0238">DNA-binding</keyword>
<feature type="domain" description="HTH merR-type" evidence="4">
    <location>
        <begin position="1"/>
        <end position="68"/>
    </location>
</feature>
<dbReference type="AlphaFoldDB" id="A0AAU7W2J5"/>
<evidence type="ECO:0000259" key="4">
    <source>
        <dbReference type="PROSITE" id="PS50937"/>
    </source>
</evidence>
<keyword evidence="3" id="KW-0804">Transcription</keyword>
<dbReference type="RefSeq" id="WP_350353455.1">
    <property type="nucleotide sequence ID" value="NZ_CP158357.1"/>
</dbReference>
<sequence>MISELAAQAGVKVSTIRFYERAGLLPAVKRAANGYREYDEDDARHVRFLRRGQELGFALTELSAFAALTGGAVPASIVTEQALSKVDDIDRRIADLQRTRAALLVIAERPVIDADAACPVVEALGGSLPAALPSTRSRHMADQMNAALTQLDPAL</sequence>
<dbReference type="PROSITE" id="PS50937">
    <property type="entry name" value="HTH_MERR_2"/>
    <property type="match status" value="1"/>
</dbReference>
<evidence type="ECO:0000256" key="3">
    <source>
        <dbReference type="ARBA" id="ARBA00023163"/>
    </source>
</evidence>
<dbReference type="SUPFAM" id="SSF46955">
    <property type="entry name" value="Putative DNA-binding domain"/>
    <property type="match status" value="1"/>
</dbReference>
<dbReference type="PRINTS" id="PR00040">
    <property type="entry name" value="HTHMERR"/>
</dbReference>
<dbReference type="GO" id="GO:0003677">
    <property type="term" value="F:DNA binding"/>
    <property type="evidence" value="ECO:0007669"/>
    <property type="project" value="UniProtKB-KW"/>
</dbReference>
<evidence type="ECO:0000256" key="2">
    <source>
        <dbReference type="ARBA" id="ARBA00023125"/>
    </source>
</evidence>
<dbReference type="GO" id="GO:0003700">
    <property type="term" value="F:DNA-binding transcription factor activity"/>
    <property type="evidence" value="ECO:0007669"/>
    <property type="project" value="InterPro"/>
</dbReference>
<proteinExistence type="predicted"/>
<dbReference type="PANTHER" id="PTHR30204:SF94">
    <property type="entry name" value="HEAVY METAL-DEPENDENT TRANSCRIPTIONAL REGULATOR HI_0293-RELATED"/>
    <property type="match status" value="1"/>
</dbReference>
<gene>
    <name evidence="5" type="ORF">ABS642_16045</name>
</gene>
<evidence type="ECO:0000313" key="5">
    <source>
        <dbReference type="EMBL" id="XBX80668.1"/>
    </source>
</evidence>
<dbReference type="EMBL" id="CP158357">
    <property type="protein sequence ID" value="XBX80668.1"/>
    <property type="molecule type" value="Genomic_DNA"/>
</dbReference>
<dbReference type="Pfam" id="PF09278">
    <property type="entry name" value="MerR-DNA-bind"/>
    <property type="match status" value="1"/>
</dbReference>
<dbReference type="PROSITE" id="PS00552">
    <property type="entry name" value="HTH_MERR_1"/>
    <property type="match status" value="1"/>
</dbReference>
<dbReference type="InterPro" id="IPR047057">
    <property type="entry name" value="MerR_fam"/>
</dbReference>
<reference evidence="5" key="1">
    <citation type="submission" date="2024-06" db="EMBL/GenBank/DDBJ databases">
        <title>Draft genome sequence of Microbacterium sp. strain A8/3-1, isolated from Oxytropis tragacanthoides Fisch. ex DC. Root nodules in the Altai region of Russia.</title>
        <authorList>
            <person name="Sazanova A."/>
            <person name="Guro P."/>
            <person name="Kuznetsova I."/>
            <person name="Belimov A."/>
            <person name="Safronova V."/>
        </authorList>
    </citation>
    <scope>NUCLEOTIDE SEQUENCE</scope>
    <source>
        <strain evidence="5">A8/3-1</strain>
    </source>
</reference>
<keyword evidence="1" id="KW-0805">Transcription regulation</keyword>
<name>A0AAU7W2J5_9MICO</name>
<dbReference type="InterPro" id="IPR000551">
    <property type="entry name" value="MerR-type_HTH_dom"/>
</dbReference>
<dbReference type="Pfam" id="PF00376">
    <property type="entry name" value="MerR"/>
    <property type="match status" value="1"/>
</dbReference>
<organism evidence="5">
    <name type="scientific">Microbacterium sp. A8/3-1</name>
    <dbReference type="NCBI Taxonomy" id="3160749"/>
    <lineage>
        <taxon>Bacteria</taxon>
        <taxon>Bacillati</taxon>
        <taxon>Actinomycetota</taxon>
        <taxon>Actinomycetes</taxon>
        <taxon>Micrococcales</taxon>
        <taxon>Microbacteriaceae</taxon>
        <taxon>Microbacterium</taxon>
    </lineage>
</organism>
<evidence type="ECO:0000256" key="1">
    <source>
        <dbReference type="ARBA" id="ARBA00023015"/>
    </source>
</evidence>
<dbReference type="SMART" id="SM00422">
    <property type="entry name" value="HTH_MERR"/>
    <property type="match status" value="1"/>
</dbReference>
<accession>A0AAU7W2J5</accession>
<protein>
    <submittedName>
        <fullName evidence="5">MerR family DNA-binding transcriptional regulator</fullName>
    </submittedName>
</protein>
<dbReference type="PANTHER" id="PTHR30204">
    <property type="entry name" value="REDOX-CYCLING DRUG-SENSING TRANSCRIPTIONAL ACTIVATOR SOXR"/>
    <property type="match status" value="1"/>
</dbReference>
<dbReference type="InterPro" id="IPR015358">
    <property type="entry name" value="Tscrpt_reg_MerR_DNA-bd"/>
</dbReference>
<dbReference type="Gene3D" id="1.10.1660.10">
    <property type="match status" value="1"/>
</dbReference>